<feature type="region of interest" description="Disordered" evidence="6">
    <location>
        <begin position="470"/>
        <end position="494"/>
    </location>
</feature>
<comment type="similarity">
    <text evidence="1">Belongs to the LST4 family.</text>
</comment>
<feature type="compositionally biased region" description="Polar residues" evidence="6">
    <location>
        <begin position="331"/>
        <end position="341"/>
    </location>
</feature>
<evidence type="ECO:0000256" key="5">
    <source>
        <dbReference type="ARBA" id="ARBA00022970"/>
    </source>
</evidence>
<feature type="compositionally biased region" description="Polar residues" evidence="6">
    <location>
        <begin position="412"/>
        <end position="421"/>
    </location>
</feature>
<protein>
    <recommendedName>
        <fullName evidence="2">Protein LST4</fullName>
    </recommendedName>
</protein>
<evidence type="ECO:0000256" key="6">
    <source>
        <dbReference type="SAM" id="MobiDB-lite"/>
    </source>
</evidence>
<feature type="region of interest" description="Disordered" evidence="6">
    <location>
        <begin position="412"/>
        <end position="449"/>
    </location>
</feature>
<keyword evidence="4" id="KW-0653">Protein transport</keyword>
<dbReference type="InterPro" id="IPR041153">
    <property type="entry name" value="LST4_longin"/>
</dbReference>
<feature type="compositionally biased region" description="Polar residues" evidence="6">
    <location>
        <begin position="476"/>
        <end position="485"/>
    </location>
</feature>
<accession>A0A1G4K6V3</accession>
<evidence type="ECO:0000256" key="4">
    <source>
        <dbReference type="ARBA" id="ARBA00022927"/>
    </source>
</evidence>
<organism evidence="8 9">
    <name type="scientific">Lachancea meyersii CBS 8951</name>
    <dbReference type="NCBI Taxonomy" id="1266667"/>
    <lineage>
        <taxon>Eukaryota</taxon>
        <taxon>Fungi</taxon>
        <taxon>Dikarya</taxon>
        <taxon>Ascomycota</taxon>
        <taxon>Saccharomycotina</taxon>
        <taxon>Saccharomycetes</taxon>
        <taxon>Saccharomycetales</taxon>
        <taxon>Saccharomycetaceae</taxon>
        <taxon>Lachancea</taxon>
    </lineage>
</organism>
<gene>
    <name evidence="8" type="ORF">LAME_0G04126G</name>
</gene>
<keyword evidence="3" id="KW-0813">Transport</keyword>
<dbReference type="GO" id="GO:0015031">
    <property type="term" value="P:protein transport"/>
    <property type="evidence" value="ECO:0007669"/>
    <property type="project" value="UniProtKB-KW"/>
</dbReference>
<dbReference type="GO" id="GO:0006865">
    <property type="term" value="P:amino acid transport"/>
    <property type="evidence" value="ECO:0007669"/>
    <property type="project" value="UniProtKB-KW"/>
</dbReference>
<evidence type="ECO:0000256" key="1">
    <source>
        <dbReference type="ARBA" id="ARBA00010162"/>
    </source>
</evidence>
<dbReference type="Proteomes" id="UP000191144">
    <property type="component" value="Chromosome G"/>
</dbReference>
<feature type="region of interest" description="Disordered" evidence="6">
    <location>
        <begin position="305"/>
        <end position="344"/>
    </location>
</feature>
<reference evidence="9" key="1">
    <citation type="submission" date="2016-03" db="EMBL/GenBank/DDBJ databases">
        <authorList>
            <person name="Devillers Hugo."/>
        </authorList>
    </citation>
    <scope>NUCLEOTIDE SEQUENCE [LARGE SCALE GENOMIC DNA]</scope>
</reference>
<sequence>MLGRLLAKNMIHDGGIHAEEPPSQFTPHLSDEIKQKLYGTKHLDCTVSSVHRFRVVVAQELGQLMSRHNYQVVLDYVTARGSAMDHISVTEVKEYMFGSPVRAKIRHKTEKFRVVANAGVLLVTRVFYAPNRDTRLAICLSLPEPFLTALSEIWSHISRWLDECHALLLAILSNENLTFLPRDLRAHDPQTTQSIIQSIHTLVLPLMSSHTEIPRLLLYPPVNHDFLSSWFKDVFHWLDIKDGHRLRFLPVLFTKIVQDFAAELTNNECSRIVIISGNMAVANKLIFLISALLRPRFNGRIHTLEDSADTQQRAHRESPKQTLPSKGEFGSQDSESKSYGTITGKGWEIPKKNASLSSTSLSSDGTPAQVIQPASIKSSSSSLQYLSSSLSSAYGSYGSWFGKRMGTTAAPTSGQNLNHYGSSMHSPSSKPSEYIDHSPFQHHNGSNSSLHQMSFTTNRVTPLPSPLAMEQEEYPWTSSTPSSPRAENGRQGWGQCSGLPLHNVDVRRNCNRITDTTSVDEAFESICLFEPKDCKLSITKGTERHAPVLEVHSDFEFQGYPCFVEELLPKYTSYLPNFVPWFQLQAIPIALDAERKVLNAMKADLHTQVQSRTLLISLRSREIKDVNVERDHSSSRNVLRTKKVFSSGKCGSLSPKFQQLVLACESNIRRAMVICEDNGNPDEKFQALQQIFEGLCH</sequence>
<dbReference type="Pfam" id="PF18639">
    <property type="entry name" value="Longin_2"/>
    <property type="match status" value="1"/>
</dbReference>
<dbReference type="PROSITE" id="PS51836">
    <property type="entry name" value="DENN_FNIP12"/>
    <property type="match status" value="1"/>
</dbReference>
<evidence type="ECO:0000256" key="3">
    <source>
        <dbReference type="ARBA" id="ARBA00022448"/>
    </source>
</evidence>
<feature type="compositionally biased region" description="Low complexity" evidence="6">
    <location>
        <begin position="422"/>
        <end position="432"/>
    </location>
</feature>
<feature type="domain" description="UDENN FNIP1/2-type" evidence="7">
    <location>
        <begin position="48"/>
        <end position="697"/>
    </location>
</feature>
<dbReference type="OrthoDB" id="4063558at2759"/>
<proteinExistence type="inferred from homology"/>
<evidence type="ECO:0000313" key="9">
    <source>
        <dbReference type="Proteomes" id="UP000191144"/>
    </source>
</evidence>
<keyword evidence="5" id="KW-0029">Amino-acid transport</keyword>
<keyword evidence="9" id="KW-1185">Reference proteome</keyword>
<dbReference type="AlphaFoldDB" id="A0A1G4K6V3"/>
<dbReference type="GO" id="GO:0005737">
    <property type="term" value="C:cytoplasm"/>
    <property type="evidence" value="ECO:0007669"/>
    <property type="project" value="UniProtKB-ARBA"/>
</dbReference>
<dbReference type="EMBL" id="LT598484">
    <property type="protein sequence ID" value="SCU99597.1"/>
    <property type="molecule type" value="Genomic_DNA"/>
</dbReference>
<dbReference type="InterPro" id="IPR037545">
    <property type="entry name" value="DENN_FNIP1/2"/>
</dbReference>
<evidence type="ECO:0000259" key="7">
    <source>
        <dbReference type="PROSITE" id="PS51836"/>
    </source>
</evidence>
<evidence type="ECO:0000313" key="8">
    <source>
        <dbReference type="EMBL" id="SCU99597.1"/>
    </source>
</evidence>
<evidence type="ECO:0000256" key="2">
    <source>
        <dbReference type="ARBA" id="ARBA00013394"/>
    </source>
</evidence>
<name>A0A1G4K6V3_9SACH</name>